<name>A0AAN7JKR2_9MYRT</name>
<accession>A0AAN7JKR2</accession>
<protein>
    <submittedName>
        <fullName evidence="2">Uncharacterized protein</fullName>
    </submittedName>
</protein>
<proteinExistence type="predicted"/>
<dbReference type="Proteomes" id="UP001345219">
    <property type="component" value="Chromosome 12"/>
</dbReference>
<comment type="caution">
    <text evidence="2">The sequence shown here is derived from an EMBL/GenBank/DDBJ whole genome shotgun (WGS) entry which is preliminary data.</text>
</comment>
<dbReference type="AlphaFoldDB" id="A0AAN7JKR2"/>
<dbReference type="EMBL" id="JAXIOK010000019">
    <property type="protein sequence ID" value="KAK4748132.1"/>
    <property type="molecule type" value="Genomic_DNA"/>
</dbReference>
<keyword evidence="3" id="KW-1185">Reference proteome</keyword>
<evidence type="ECO:0000313" key="3">
    <source>
        <dbReference type="Proteomes" id="UP001345219"/>
    </source>
</evidence>
<organism evidence="2 3">
    <name type="scientific">Trapa incisa</name>
    <dbReference type="NCBI Taxonomy" id="236973"/>
    <lineage>
        <taxon>Eukaryota</taxon>
        <taxon>Viridiplantae</taxon>
        <taxon>Streptophyta</taxon>
        <taxon>Embryophyta</taxon>
        <taxon>Tracheophyta</taxon>
        <taxon>Spermatophyta</taxon>
        <taxon>Magnoliopsida</taxon>
        <taxon>eudicotyledons</taxon>
        <taxon>Gunneridae</taxon>
        <taxon>Pentapetalae</taxon>
        <taxon>rosids</taxon>
        <taxon>malvids</taxon>
        <taxon>Myrtales</taxon>
        <taxon>Lythraceae</taxon>
        <taxon>Trapa</taxon>
    </lineage>
</organism>
<gene>
    <name evidence="2" type="ORF">SAY87_014718</name>
</gene>
<feature type="region of interest" description="Disordered" evidence="1">
    <location>
        <begin position="1"/>
        <end position="51"/>
    </location>
</feature>
<evidence type="ECO:0000256" key="1">
    <source>
        <dbReference type="SAM" id="MobiDB-lite"/>
    </source>
</evidence>
<reference evidence="2 3" key="1">
    <citation type="journal article" date="2023" name="Hortic Res">
        <title>Pangenome of water caltrop reveals structural variations and asymmetric subgenome divergence after allopolyploidization.</title>
        <authorList>
            <person name="Zhang X."/>
            <person name="Chen Y."/>
            <person name="Wang L."/>
            <person name="Yuan Y."/>
            <person name="Fang M."/>
            <person name="Shi L."/>
            <person name="Lu R."/>
            <person name="Comes H.P."/>
            <person name="Ma Y."/>
            <person name="Chen Y."/>
            <person name="Huang G."/>
            <person name="Zhou Y."/>
            <person name="Zheng Z."/>
            <person name="Qiu Y."/>
        </authorList>
    </citation>
    <scope>NUCLEOTIDE SEQUENCE [LARGE SCALE GENOMIC DNA]</scope>
    <source>
        <tissue evidence="2">Roots</tissue>
    </source>
</reference>
<evidence type="ECO:0000313" key="2">
    <source>
        <dbReference type="EMBL" id="KAK4748132.1"/>
    </source>
</evidence>
<sequence length="92" mass="10142">MGGRSDANDKWTVENSDCRVRTPTGRRGGVDFGGEIDGDEVMGEGRNGDPEVASFGLGEERNMYNFNQLIWLADTEIYISIYLETGEEGMDA</sequence>
<feature type="compositionally biased region" description="Basic and acidic residues" evidence="1">
    <location>
        <begin position="1"/>
        <end position="20"/>
    </location>
</feature>